<evidence type="ECO:0000313" key="6">
    <source>
        <dbReference type="Proteomes" id="UP001378592"/>
    </source>
</evidence>
<dbReference type="GO" id="GO:0009968">
    <property type="term" value="P:negative regulation of signal transduction"/>
    <property type="evidence" value="ECO:0007669"/>
    <property type="project" value="UniProtKB-KW"/>
</dbReference>
<dbReference type="InterPro" id="IPR047017">
    <property type="entry name" value="RGS6/7/9/11_DHEX_sf"/>
</dbReference>
<feature type="compositionally biased region" description="Gly residues" evidence="2">
    <location>
        <begin position="471"/>
        <end position="483"/>
    </location>
</feature>
<reference evidence="5 6" key="1">
    <citation type="submission" date="2024-03" db="EMBL/GenBank/DDBJ databases">
        <title>The genome assembly and annotation of the cricket Gryllus longicercus Weissman &amp; Gray.</title>
        <authorList>
            <person name="Szrajer S."/>
            <person name="Gray D."/>
            <person name="Ylla G."/>
        </authorList>
    </citation>
    <scope>NUCLEOTIDE SEQUENCE [LARGE SCALE GENOMIC DNA]</scope>
    <source>
        <strain evidence="5">DAG 2021-001</strain>
        <tissue evidence="5">Whole body minus gut</tissue>
    </source>
</reference>
<dbReference type="PANTHER" id="PTHR45746">
    <property type="entry name" value="LP21163P"/>
    <property type="match status" value="1"/>
</dbReference>
<dbReference type="Proteomes" id="UP001378592">
    <property type="component" value="Unassembled WGS sequence"/>
</dbReference>
<dbReference type="SUPFAM" id="SSF48097">
    <property type="entry name" value="Regulator of G-protein signaling, RGS"/>
    <property type="match status" value="1"/>
</dbReference>
<keyword evidence="1" id="KW-0734">Signal transduction inhibitor</keyword>
<dbReference type="InterPro" id="IPR040759">
    <property type="entry name" value="RGS_DHEX"/>
</dbReference>
<dbReference type="SUPFAM" id="SSF46785">
    <property type="entry name" value="Winged helix' DNA-binding domain"/>
    <property type="match status" value="1"/>
</dbReference>
<evidence type="ECO:0000259" key="4">
    <source>
        <dbReference type="PROSITE" id="PS50186"/>
    </source>
</evidence>
<dbReference type="GO" id="GO:0005737">
    <property type="term" value="C:cytoplasm"/>
    <property type="evidence" value="ECO:0007669"/>
    <property type="project" value="TreeGrafter"/>
</dbReference>
<name>A0AAN9VSB5_9ORTH</name>
<dbReference type="InterPro" id="IPR047016">
    <property type="entry name" value="RGS6/7/9/11"/>
</dbReference>
<feature type="compositionally biased region" description="Low complexity" evidence="2">
    <location>
        <begin position="646"/>
        <end position="668"/>
    </location>
</feature>
<dbReference type="CDD" id="cd08705">
    <property type="entry name" value="RGS_R7-like"/>
    <property type="match status" value="1"/>
</dbReference>
<feature type="domain" description="DEP" evidence="4">
    <location>
        <begin position="33"/>
        <end position="109"/>
    </location>
</feature>
<feature type="region of interest" description="Disordered" evidence="2">
    <location>
        <begin position="459"/>
        <end position="497"/>
    </location>
</feature>
<dbReference type="SMART" id="SM00224">
    <property type="entry name" value="GGL"/>
    <property type="match status" value="1"/>
</dbReference>
<dbReference type="PANTHER" id="PTHR45746:SF5">
    <property type="entry name" value="REGULATOR OF G-PROTEIN SIGNALING 7"/>
    <property type="match status" value="1"/>
</dbReference>
<feature type="region of interest" description="Disordered" evidence="2">
    <location>
        <begin position="549"/>
        <end position="707"/>
    </location>
</feature>
<evidence type="ECO:0000259" key="3">
    <source>
        <dbReference type="PROSITE" id="PS50132"/>
    </source>
</evidence>
<dbReference type="Gene3D" id="4.10.260.10">
    <property type="entry name" value="Transducin (heterotrimeric G protein), gamma chain"/>
    <property type="match status" value="1"/>
</dbReference>
<dbReference type="GO" id="GO:0007186">
    <property type="term" value="P:G protein-coupled receptor signaling pathway"/>
    <property type="evidence" value="ECO:0007669"/>
    <property type="project" value="InterPro"/>
</dbReference>
<dbReference type="InterPro" id="IPR044926">
    <property type="entry name" value="RGS_subdomain_2"/>
</dbReference>
<feature type="region of interest" description="Disordered" evidence="2">
    <location>
        <begin position="843"/>
        <end position="883"/>
    </location>
</feature>
<dbReference type="SMART" id="SM00049">
    <property type="entry name" value="DEP"/>
    <property type="match status" value="1"/>
</dbReference>
<dbReference type="GO" id="GO:0005886">
    <property type="term" value="C:plasma membrane"/>
    <property type="evidence" value="ECO:0007669"/>
    <property type="project" value="TreeGrafter"/>
</dbReference>
<evidence type="ECO:0000256" key="2">
    <source>
        <dbReference type="SAM" id="MobiDB-lite"/>
    </source>
</evidence>
<dbReference type="Gene3D" id="1.10.167.10">
    <property type="entry name" value="Regulator of G-protein Signalling 4, domain 2"/>
    <property type="match status" value="1"/>
</dbReference>
<evidence type="ECO:0000256" key="1">
    <source>
        <dbReference type="ARBA" id="ARBA00022700"/>
    </source>
</evidence>
<dbReference type="InterPro" id="IPR036388">
    <property type="entry name" value="WH-like_DNA-bd_sf"/>
</dbReference>
<dbReference type="EMBL" id="JAZDUA010000076">
    <property type="protein sequence ID" value="KAK7869303.1"/>
    <property type="molecule type" value="Genomic_DNA"/>
</dbReference>
<dbReference type="SUPFAM" id="SSF48670">
    <property type="entry name" value="Transducin (heterotrimeric G protein), gamma chain"/>
    <property type="match status" value="1"/>
</dbReference>
<feature type="compositionally biased region" description="Basic and acidic residues" evidence="2">
    <location>
        <begin position="872"/>
        <end position="882"/>
    </location>
</feature>
<dbReference type="InterPro" id="IPR034483">
    <property type="entry name" value="RGS_Egl-10"/>
</dbReference>
<dbReference type="InterPro" id="IPR000591">
    <property type="entry name" value="DEP_dom"/>
</dbReference>
<dbReference type="Pfam" id="PF00631">
    <property type="entry name" value="G-gamma"/>
    <property type="match status" value="1"/>
</dbReference>
<proteinExistence type="predicted"/>
<gene>
    <name evidence="5" type="ORF">R5R35_012869</name>
</gene>
<feature type="domain" description="RGS" evidence="3">
    <location>
        <begin position="308"/>
        <end position="424"/>
    </location>
</feature>
<organism evidence="5 6">
    <name type="scientific">Gryllus longicercus</name>
    <dbReference type="NCBI Taxonomy" id="2509291"/>
    <lineage>
        <taxon>Eukaryota</taxon>
        <taxon>Metazoa</taxon>
        <taxon>Ecdysozoa</taxon>
        <taxon>Arthropoda</taxon>
        <taxon>Hexapoda</taxon>
        <taxon>Insecta</taxon>
        <taxon>Pterygota</taxon>
        <taxon>Neoptera</taxon>
        <taxon>Polyneoptera</taxon>
        <taxon>Orthoptera</taxon>
        <taxon>Ensifera</taxon>
        <taxon>Gryllidea</taxon>
        <taxon>Grylloidea</taxon>
        <taxon>Gryllidae</taxon>
        <taxon>Gryllinae</taxon>
        <taxon>Gryllus</taxon>
    </lineage>
</organism>
<dbReference type="PROSITE" id="PS50132">
    <property type="entry name" value="RGS"/>
    <property type="match status" value="1"/>
</dbReference>
<dbReference type="InterPro" id="IPR036390">
    <property type="entry name" value="WH_DNA-bd_sf"/>
</dbReference>
<sequence>MDPPAAAGADRERGFRPLAFDKMEGLVREMQDPETGVPVRSQKIFLTSIPSAFMGFDLIEWLMDRLNIEESVEAVHLANQLCQYGYFFPVSDSKNLIVKDDSSLYRFQTPYYWPWQHRMPDNVEYAIYLCKRTLRNKQRHGLEEYELEALTSLKKNLANKWDFITMQAEEQVRLAKERKKGDKIVSDSQDRAYWRVYRPPPGYLNCLEPAPVPSWNRGGGSRAKKRSIQDLNREVDFLRSCLVRTRVKVSQAVDNLIQYSVTFNEYDPFFLGALPSNPWVTDDSAFWQFNSPLVECPTEKRVRRWGLSMEELVSDPTGLQEFTNYLRKEYSHENIRFWIAVNDLRRSAQSQIHRKVSEIFDEFLAPGAPCEINIDGKTMERVHQELRSPSRFTFDSAAEHVYTLLLKKDCYPRFIRSEHYKNLRAAGIQPSIKKRFFVFGGQARKKTSTCNAPNPAFLQQQQQQSAEKAGVSGGGGGGGGVGLGRRRGSDRSLSGSVHELAVSGVREVASRVAHSHSQSNLSEIPYRDPPAGTSLDEGGMVQAEKRANTENLKDDVCPWETPAEPPATSTQEQQLSESDSEIPQNNKKKKSISVVASSPSTIPEVPQHSESDAETTAAASRGKKSSISNAPPSVGADTCPWDSGPSQSFSSRKNSSQMDSGSSSSDVSIALEVSEKLRKSCSIQQPIPSSSSATNPPTDVEKIINTAPPEEKVIARIQNVRKYSTTSIGRPLAESRRSSVTTKILESATRPSVSSPEDFTVMVGTSTESSTVMVPSGSDRYSKADEPLCLRTYKKSSSSVGRKRSSVSSSTAPVISVSSVVDETVDNTSCQTLPKTAEIIPEKSESEVTTAGTSCKLQSEGSIEVSTSWQEMSREPKGRKANEICPWEDEESCKMDTPFVKTYATLGYL</sequence>
<dbReference type="GO" id="GO:0035556">
    <property type="term" value="P:intracellular signal transduction"/>
    <property type="evidence" value="ECO:0007669"/>
    <property type="project" value="InterPro"/>
</dbReference>
<dbReference type="InterPro" id="IPR016137">
    <property type="entry name" value="RGS"/>
</dbReference>
<dbReference type="CDD" id="cd04450">
    <property type="entry name" value="DEP_RGS7-like"/>
    <property type="match status" value="1"/>
</dbReference>
<feature type="compositionally biased region" description="Polar residues" evidence="2">
    <location>
        <begin position="567"/>
        <end position="585"/>
    </location>
</feature>
<dbReference type="InterPro" id="IPR015898">
    <property type="entry name" value="G-protein_gamma-like_dom"/>
</dbReference>
<evidence type="ECO:0000313" key="5">
    <source>
        <dbReference type="EMBL" id="KAK7869303.1"/>
    </source>
</evidence>
<accession>A0AAN9VSB5</accession>
<dbReference type="InterPro" id="IPR036305">
    <property type="entry name" value="RGS_sf"/>
</dbReference>
<feature type="compositionally biased region" description="Low complexity" evidence="2">
    <location>
        <begin position="682"/>
        <end position="692"/>
    </location>
</feature>
<dbReference type="GO" id="GO:0043005">
    <property type="term" value="C:neuron projection"/>
    <property type="evidence" value="ECO:0007669"/>
    <property type="project" value="TreeGrafter"/>
</dbReference>
<dbReference type="PROSITE" id="PS50186">
    <property type="entry name" value="DEP"/>
    <property type="match status" value="1"/>
</dbReference>
<dbReference type="Gene3D" id="1.10.10.10">
    <property type="entry name" value="Winged helix-like DNA-binding domain superfamily/Winged helix DNA-binding domain"/>
    <property type="match status" value="1"/>
</dbReference>
<dbReference type="CDD" id="cd00068">
    <property type="entry name" value="GGL"/>
    <property type="match status" value="1"/>
</dbReference>
<dbReference type="Pfam" id="PF00615">
    <property type="entry name" value="RGS"/>
    <property type="match status" value="1"/>
</dbReference>
<dbReference type="GO" id="GO:0008277">
    <property type="term" value="P:regulation of G protein-coupled receptor signaling pathway"/>
    <property type="evidence" value="ECO:0007669"/>
    <property type="project" value="InterPro"/>
</dbReference>
<feature type="compositionally biased region" description="Low complexity" evidence="2">
    <location>
        <begin position="592"/>
        <end position="603"/>
    </location>
</feature>
<dbReference type="SMART" id="SM00315">
    <property type="entry name" value="RGS"/>
    <property type="match status" value="1"/>
</dbReference>
<dbReference type="Pfam" id="PF00610">
    <property type="entry name" value="DEP"/>
    <property type="match status" value="1"/>
</dbReference>
<feature type="compositionally biased region" description="Polar residues" evidence="2">
    <location>
        <begin position="847"/>
        <end position="871"/>
    </location>
</feature>
<keyword evidence="6" id="KW-1185">Reference proteome</keyword>
<dbReference type="SMART" id="SM01224">
    <property type="entry name" value="G_gamma"/>
    <property type="match status" value="1"/>
</dbReference>
<dbReference type="FunFam" id="1.10.167.10:FF:000001">
    <property type="entry name" value="Putative regulator of g-protein signaling 12"/>
    <property type="match status" value="1"/>
</dbReference>
<dbReference type="AlphaFoldDB" id="A0AAN9VSB5"/>
<dbReference type="Pfam" id="PF18148">
    <property type="entry name" value="RGS_DHEX"/>
    <property type="match status" value="1"/>
</dbReference>
<dbReference type="PRINTS" id="PR01301">
    <property type="entry name" value="RGSPROTEIN"/>
</dbReference>
<dbReference type="Gene3D" id="1.10.1240.60">
    <property type="match status" value="1"/>
</dbReference>
<evidence type="ECO:0008006" key="7">
    <source>
        <dbReference type="Google" id="ProtNLM"/>
    </source>
</evidence>
<dbReference type="InterPro" id="IPR036284">
    <property type="entry name" value="GGL_sf"/>
</dbReference>
<dbReference type="GO" id="GO:0005096">
    <property type="term" value="F:GTPase activator activity"/>
    <property type="evidence" value="ECO:0007669"/>
    <property type="project" value="TreeGrafter"/>
</dbReference>
<comment type="caution">
    <text evidence="5">The sequence shown here is derived from an EMBL/GenBank/DDBJ whole genome shotgun (WGS) entry which is preliminary data.</text>
</comment>
<protein>
    <recommendedName>
        <fullName evidence="7">Regulator of G-protein signaling 7</fullName>
    </recommendedName>
</protein>
<feature type="region of interest" description="Disordered" evidence="2">
    <location>
        <begin position="511"/>
        <end position="537"/>
    </location>
</feature>